<sequence>MTHVDLDQGALTEVQDDLTQVKSDLATVKEDAKDEFAPEIDAVEQASASVSSSVNAAITSPSVQGITDVSTAVKTLGASLTALQDAVKSTC</sequence>
<keyword evidence="2" id="KW-1185">Reference proteome</keyword>
<dbReference type="Proteomes" id="UP001501803">
    <property type="component" value="Unassembled WGS sequence"/>
</dbReference>
<evidence type="ECO:0000313" key="1">
    <source>
        <dbReference type="EMBL" id="GAA3868943.1"/>
    </source>
</evidence>
<dbReference type="EMBL" id="BAABCN010000002">
    <property type="protein sequence ID" value="GAA3868943.1"/>
    <property type="molecule type" value="Genomic_DNA"/>
</dbReference>
<comment type="caution">
    <text evidence="1">The sequence shown here is derived from an EMBL/GenBank/DDBJ whole genome shotgun (WGS) entry which is preliminary data.</text>
</comment>
<name>A0ABP7K8J4_9MICO</name>
<gene>
    <name evidence="1" type="ORF">GCM10022381_10340</name>
</gene>
<reference evidence="2" key="1">
    <citation type="journal article" date="2019" name="Int. J. Syst. Evol. Microbiol.">
        <title>The Global Catalogue of Microorganisms (GCM) 10K type strain sequencing project: providing services to taxonomists for standard genome sequencing and annotation.</title>
        <authorList>
            <consortium name="The Broad Institute Genomics Platform"/>
            <consortium name="The Broad Institute Genome Sequencing Center for Infectious Disease"/>
            <person name="Wu L."/>
            <person name="Ma J."/>
        </authorList>
    </citation>
    <scope>NUCLEOTIDE SEQUENCE [LARGE SCALE GENOMIC DNA]</scope>
    <source>
        <strain evidence="2">JCM 17021</strain>
    </source>
</reference>
<organism evidence="1 2">
    <name type="scientific">Leifsonia kafniensis</name>
    <dbReference type="NCBI Taxonomy" id="475957"/>
    <lineage>
        <taxon>Bacteria</taxon>
        <taxon>Bacillati</taxon>
        <taxon>Actinomycetota</taxon>
        <taxon>Actinomycetes</taxon>
        <taxon>Micrococcales</taxon>
        <taxon>Microbacteriaceae</taxon>
        <taxon>Leifsonia</taxon>
    </lineage>
</organism>
<evidence type="ECO:0008006" key="3">
    <source>
        <dbReference type="Google" id="ProtNLM"/>
    </source>
</evidence>
<evidence type="ECO:0000313" key="2">
    <source>
        <dbReference type="Proteomes" id="UP001501803"/>
    </source>
</evidence>
<dbReference type="RefSeq" id="WP_345062970.1">
    <property type="nucleotide sequence ID" value="NZ_BAABCN010000002.1"/>
</dbReference>
<accession>A0ABP7K8J4</accession>
<proteinExistence type="predicted"/>
<protein>
    <recommendedName>
        <fullName evidence="3">Methyl-accepting chemotaxis protein</fullName>
    </recommendedName>
</protein>